<keyword evidence="6" id="KW-0496">Mitochondrion</keyword>
<dbReference type="RefSeq" id="XP_033601444.1">
    <property type="nucleotide sequence ID" value="XM_033742724.1"/>
</dbReference>
<feature type="repeat" description="Solcar" evidence="9">
    <location>
        <begin position="33"/>
        <end position="128"/>
    </location>
</feature>
<evidence type="ECO:0000313" key="13">
    <source>
        <dbReference type="Proteomes" id="UP000799437"/>
    </source>
</evidence>
<reference evidence="12" key="1">
    <citation type="journal article" date="2020" name="Stud. Mycol.">
        <title>101 Dothideomycetes genomes: a test case for predicting lifestyles and emergence of pathogens.</title>
        <authorList>
            <person name="Haridas S."/>
            <person name="Albert R."/>
            <person name="Binder M."/>
            <person name="Bloem J."/>
            <person name="Labutti K."/>
            <person name="Salamov A."/>
            <person name="Andreopoulos B."/>
            <person name="Baker S."/>
            <person name="Barry K."/>
            <person name="Bills G."/>
            <person name="Bluhm B."/>
            <person name="Cannon C."/>
            <person name="Castanera R."/>
            <person name="Culley D."/>
            <person name="Daum C."/>
            <person name="Ezra D."/>
            <person name="Gonzalez J."/>
            <person name="Henrissat B."/>
            <person name="Kuo A."/>
            <person name="Liang C."/>
            <person name="Lipzen A."/>
            <person name="Lutzoni F."/>
            <person name="Magnuson J."/>
            <person name="Mondo S."/>
            <person name="Nolan M."/>
            <person name="Ohm R."/>
            <person name="Pangilinan J."/>
            <person name="Park H.-J."/>
            <person name="Ramirez L."/>
            <person name="Alfaro M."/>
            <person name="Sun H."/>
            <person name="Tritt A."/>
            <person name="Yoshinaga Y."/>
            <person name="Zwiers L.-H."/>
            <person name="Turgeon B."/>
            <person name="Goodwin S."/>
            <person name="Spatafora J."/>
            <person name="Crous P."/>
            <person name="Grigoriev I."/>
        </authorList>
    </citation>
    <scope>NUCLEOTIDE SEQUENCE</scope>
    <source>
        <strain evidence="12">CBS 121739</strain>
    </source>
</reference>
<keyword evidence="6" id="KW-0999">Mitochondrion inner membrane</keyword>
<evidence type="ECO:0000256" key="11">
    <source>
        <dbReference type="SAM" id="MobiDB-lite"/>
    </source>
</evidence>
<dbReference type="Gene3D" id="1.50.40.10">
    <property type="entry name" value="Mitochondrial carrier domain"/>
    <property type="match status" value="1"/>
</dbReference>
<evidence type="ECO:0000256" key="4">
    <source>
        <dbReference type="ARBA" id="ARBA00022692"/>
    </source>
</evidence>
<feature type="repeat" description="Solcar" evidence="9">
    <location>
        <begin position="139"/>
        <end position="223"/>
    </location>
</feature>
<organism evidence="12 13">
    <name type="scientific">Pseudovirgaria hyperparasitica</name>
    <dbReference type="NCBI Taxonomy" id="470096"/>
    <lineage>
        <taxon>Eukaryota</taxon>
        <taxon>Fungi</taxon>
        <taxon>Dikarya</taxon>
        <taxon>Ascomycota</taxon>
        <taxon>Pezizomycotina</taxon>
        <taxon>Dothideomycetes</taxon>
        <taxon>Dothideomycetes incertae sedis</taxon>
        <taxon>Acrospermales</taxon>
        <taxon>Acrospermaceae</taxon>
        <taxon>Pseudovirgaria</taxon>
    </lineage>
</organism>
<dbReference type="GO" id="GO:0015217">
    <property type="term" value="F:ADP transmembrane transporter activity"/>
    <property type="evidence" value="ECO:0007669"/>
    <property type="project" value="TreeGrafter"/>
</dbReference>
<accession>A0A6A6W8K9</accession>
<keyword evidence="7" id="KW-1133">Transmembrane helix</keyword>
<sequence length="421" mass="45996">MAAFVYNSQLDAFALYHQIQAESPTKKLGGPDLPALGHALSGATATAVANVLIYPLELVITRLKVQNQPDKTQGSEEKTYDGILDAVQKIYTEDGGLSAFYSGCLYDTGKSIADSFLFFLAYNFLRTRRQNAHKDLKSLPVSEELMVGMAAGAFGKFFTTPIQQVVTRKQTAAPGSKASLAQIISKTKAEKGIAGFWSGYSATLILTLNPSLTFLFHELFLKMTVPRSKRENPGPWLTFLLAAASKSLASTITYPFSLAKTRAQVSPVATEKLQDTKGHEKVTEKLSKVAAHQLTLFSSLVRIAHEDGILALYQGVGGEVLKGFFSHGLTMLMKERIHLAIIQLYYLILKALKKYPTPEQMAESAKEGAQAAATKGQEILQQASESTQEALSKGKKEVENLYVESKETTKSLLWGVVDDDE</sequence>
<dbReference type="AlphaFoldDB" id="A0A6A6W8K9"/>
<evidence type="ECO:0000256" key="10">
    <source>
        <dbReference type="RuleBase" id="RU000488"/>
    </source>
</evidence>
<keyword evidence="4 9" id="KW-0812">Transmembrane</keyword>
<proteinExistence type="inferred from homology"/>
<dbReference type="Proteomes" id="UP000799437">
    <property type="component" value="Unassembled WGS sequence"/>
</dbReference>
<keyword evidence="5" id="KW-0677">Repeat</keyword>
<dbReference type="Pfam" id="PF00153">
    <property type="entry name" value="Mito_carr"/>
    <property type="match status" value="3"/>
</dbReference>
<feature type="repeat" description="Solcar" evidence="9">
    <location>
        <begin position="233"/>
        <end position="340"/>
    </location>
</feature>
<name>A0A6A6W8K9_9PEZI</name>
<evidence type="ECO:0000256" key="5">
    <source>
        <dbReference type="ARBA" id="ARBA00022737"/>
    </source>
</evidence>
<feature type="compositionally biased region" description="Polar residues" evidence="11">
    <location>
        <begin position="379"/>
        <end position="390"/>
    </location>
</feature>
<evidence type="ECO:0000256" key="9">
    <source>
        <dbReference type="PROSITE-ProRule" id="PRU00282"/>
    </source>
</evidence>
<dbReference type="PROSITE" id="PS50920">
    <property type="entry name" value="SOLCAR"/>
    <property type="match status" value="3"/>
</dbReference>
<comment type="similarity">
    <text evidence="2 10">Belongs to the mitochondrial carrier (TC 2.A.29) family.</text>
</comment>
<dbReference type="PANTHER" id="PTHR45939">
    <property type="entry name" value="PEROXISOMAL MEMBRANE PROTEIN PMP34-RELATED"/>
    <property type="match status" value="1"/>
</dbReference>
<dbReference type="GeneID" id="54483778"/>
<protein>
    <submittedName>
        <fullName evidence="12">Mitochondrial carrier</fullName>
    </submittedName>
</protein>
<evidence type="ECO:0000256" key="1">
    <source>
        <dbReference type="ARBA" id="ARBA00004141"/>
    </source>
</evidence>
<gene>
    <name evidence="12" type="ORF">EJ05DRAFT_463643</name>
</gene>
<evidence type="ECO:0000256" key="2">
    <source>
        <dbReference type="ARBA" id="ARBA00006375"/>
    </source>
</evidence>
<comment type="subcellular location">
    <subcellularLocation>
        <location evidence="1">Membrane</location>
        <topology evidence="1">Multi-pass membrane protein</topology>
    </subcellularLocation>
</comment>
<dbReference type="InterPro" id="IPR052217">
    <property type="entry name" value="Mito/Peroxisomal_Carrier"/>
</dbReference>
<dbReference type="GO" id="GO:0016020">
    <property type="term" value="C:membrane"/>
    <property type="evidence" value="ECO:0007669"/>
    <property type="project" value="UniProtKB-SubCell"/>
</dbReference>
<evidence type="ECO:0000256" key="8">
    <source>
        <dbReference type="ARBA" id="ARBA00023136"/>
    </source>
</evidence>
<keyword evidence="8 9" id="KW-0472">Membrane</keyword>
<dbReference type="InterPro" id="IPR018108">
    <property type="entry name" value="MCP_transmembrane"/>
</dbReference>
<dbReference type="InterPro" id="IPR023395">
    <property type="entry name" value="MCP_dom_sf"/>
</dbReference>
<keyword evidence="3 10" id="KW-0813">Transport</keyword>
<dbReference type="PANTHER" id="PTHR45939:SF2">
    <property type="entry name" value="CARRIER PROTEIN, PUTATIVE (AFU_ORTHOLOGUE AFUA_2G13870)-RELATED"/>
    <property type="match status" value="1"/>
</dbReference>
<evidence type="ECO:0000256" key="3">
    <source>
        <dbReference type="ARBA" id="ARBA00022448"/>
    </source>
</evidence>
<dbReference type="EMBL" id="ML996570">
    <property type="protein sequence ID" value="KAF2758993.1"/>
    <property type="molecule type" value="Genomic_DNA"/>
</dbReference>
<evidence type="ECO:0000256" key="6">
    <source>
        <dbReference type="ARBA" id="ARBA00022792"/>
    </source>
</evidence>
<dbReference type="SUPFAM" id="SSF103506">
    <property type="entry name" value="Mitochondrial carrier"/>
    <property type="match status" value="1"/>
</dbReference>
<evidence type="ECO:0000256" key="7">
    <source>
        <dbReference type="ARBA" id="ARBA00022989"/>
    </source>
</evidence>
<keyword evidence="13" id="KW-1185">Reference proteome</keyword>
<evidence type="ECO:0000313" key="12">
    <source>
        <dbReference type="EMBL" id="KAF2758993.1"/>
    </source>
</evidence>
<dbReference type="OrthoDB" id="18574at2759"/>
<feature type="region of interest" description="Disordered" evidence="11">
    <location>
        <begin position="376"/>
        <end position="395"/>
    </location>
</feature>